<dbReference type="EMBL" id="CP036273">
    <property type="protein sequence ID" value="QDU19093.1"/>
    <property type="molecule type" value="Genomic_DNA"/>
</dbReference>
<dbReference type="PANTHER" id="PTHR43546:SF3">
    <property type="entry name" value="UPF0173 METAL-DEPENDENT HYDROLASE MJ1163"/>
    <property type="match status" value="1"/>
</dbReference>
<dbReference type="InterPro" id="IPR036866">
    <property type="entry name" value="RibonucZ/Hydroxyglut_hydro"/>
</dbReference>
<organism evidence="2 3">
    <name type="scientific">Urbifossiella limnaea</name>
    <dbReference type="NCBI Taxonomy" id="2528023"/>
    <lineage>
        <taxon>Bacteria</taxon>
        <taxon>Pseudomonadati</taxon>
        <taxon>Planctomycetota</taxon>
        <taxon>Planctomycetia</taxon>
        <taxon>Gemmatales</taxon>
        <taxon>Gemmataceae</taxon>
        <taxon>Urbifossiella</taxon>
    </lineage>
</organism>
<evidence type="ECO:0000313" key="2">
    <source>
        <dbReference type="EMBL" id="QDU19093.1"/>
    </source>
</evidence>
<accession>A0A517XNK9</accession>
<dbReference type="RefSeq" id="WP_145234828.1">
    <property type="nucleotide sequence ID" value="NZ_CP036273.1"/>
</dbReference>
<dbReference type="GO" id="GO:0016787">
    <property type="term" value="F:hydrolase activity"/>
    <property type="evidence" value="ECO:0007669"/>
    <property type="project" value="UniProtKB-KW"/>
</dbReference>
<dbReference type="PANTHER" id="PTHR43546">
    <property type="entry name" value="UPF0173 METAL-DEPENDENT HYDROLASE MJ1163-RELATED"/>
    <property type="match status" value="1"/>
</dbReference>
<dbReference type="OrthoDB" id="9805728at2"/>
<proteinExistence type="predicted"/>
<feature type="signal peptide" evidence="1">
    <location>
        <begin position="1"/>
        <end position="18"/>
    </location>
</feature>
<feature type="chain" id="PRO_5022178286" evidence="1">
    <location>
        <begin position="19"/>
        <end position="324"/>
    </location>
</feature>
<dbReference type="Proteomes" id="UP000319576">
    <property type="component" value="Chromosome"/>
</dbReference>
<keyword evidence="2" id="KW-0378">Hydrolase</keyword>
<evidence type="ECO:0000313" key="3">
    <source>
        <dbReference type="Proteomes" id="UP000319576"/>
    </source>
</evidence>
<keyword evidence="3" id="KW-1185">Reference proteome</keyword>
<gene>
    <name evidence="2" type="ORF">ETAA1_09960</name>
</gene>
<evidence type="ECO:0000256" key="1">
    <source>
        <dbReference type="SAM" id="SignalP"/>
    </source>
</evidence>
<keyword evidence="1" id="KW-0732">Signal</keyword>
<protein>
    <submittedName>
        <fullName evidence="2">Metal-dependent hydrolase</fullName>
    </submittedName>
</protein>
<sequence precursor="true">MRLPLVLVLLALAATAAAQPAKQPPEIERYRNYLLTAPAPEPKNGSVRVTWLGTATLLFDDGETQLMTDGFLTRPSLRKVLATIETEPKVVDAALAKAGVTKLAALFVAHTHYDHALDCAYVARKTGAVLHGSSSTLNVGRGGDVPEKQMVEFDHGQSYRFGKFSVTVLKSRHSPTIRFLNDDLGQRVERPLKQPASFKDYKEGGAFDFLISHGPNAVLVNAGGSYIEGARDGLKADVVFLTTAVLSAQPAAFQAAFYTETVGKVRPKLVVPIHWDNFMKPLTEQLDPQFDPADGWDPLIRRCRADGIGFGILPGYGRVTLFAR</sequence>
<dbReference type="KEGG" id="uli:ETAA1_09960"/>
<reference evidence="2 3" key="1">
    <citation type="submission" date="2019-02" db="EMBL/GenBank/DDBJ databases">
        <title>Deep-cultivation of Planctomycetes and their phenomic and genomic characterization uncovers novel biology.</title>
        <authorList>
            <person name="Wiegand S."/>
            <person name="Jogler M."/>
            <person name="Boedeker C."/>
            <person name="Pinto D."/>
            <person name="Vollmers J."/>
            <person name="Rivas-Marin E."/>
            <person name="Kohn T."/>
            <person name="Peeters S.H."/>
            <person name="Heuer A."/>
            <person name="Rast P."/>
            <person name="Oberbeckmann S."/>
            <person name="Bunk B."/>
            <person name="Jeske O."/>
            <person name="Meyerdierks A."/>
            <person name="Storesund J.E."/>
            <person name="Kallscheuer N."/>
            <person name="Luecker S."/>
            <person name="Lage O.M."/>
            <person name="Pohl T."/>
            <person name="Merkel B.J."/>
            <person name="Hornburger P."/>
            <person name="Mueller R.-W."/>
            <person name="Bruemmer F."/>
            <person name="Labrenz M."/>
            <person name="Spormann A.M."/>
            <person name="Op den Camp H."/>
            <person name="Overmann J."/>
            <person name="Amann R."/>
            <person name="Jetten M.S.M."/>
            <person name="Mascher T."/>
            <person name="Medema M.H."/>
            <person name="Devos D.P."/>
            <person name="Kaster A.-K."/>
            <person name="Ovreas L."/>
            <person name="Rohde M."/>
            <person name="Galperin M.Y."/>
            <person name="Jogler C."/>
        </authorList>
    </citation>
    <scope>NUCLEOTIDE SEQUENCE [LARGE SCALE GENOMIC DNA]</scope>
    <source>
        <strain evidence="2 3">ETA_A1</strain>
    </source>
</reference>
<dbReference type="AlphaFoldDB" id="A0A517XNK9"/>
<dbReference type="Gene3D" id="3.60.15.10">
    <property type="entry name" value="Ribonuclease Z/Hydroxyacylglutathione hydrolase-like"/>
    <property type="match status" value="1"/>
</dbReference>
<dbReference type="SUPFAM" id="SSF56281">
    <property type="entry name" value="Metallo-hydrolase/oxidoreductase"/>
    <property type="match status" value="1"/>
</dbReference>
<dbReference type="InterPro" id="IPR050114">
    <property type="entry name" value="UPF0173_UPF0282_UlaG_hydrolase"/>
</dbReference>
<dbReference type="CDD" id="cd06262">
    <property type="entry name" value="metallo-hydrolase-like_MBL-fold"/>
    <property type="match status" value="1"/>
</dbReference>
<name>A0A517XNK9_9BACT</name>